<dbReference type="PROSITE" id="PS51294">
    <property type="entry name" value="HTH_MYB"/>
    <property type="match status" value="1"/>
</dbReference>
<dbReference type="InterPro" id="IPR001005">
    <property type="entry name" value="SANT/Myb"/>
</dbReference>
<evidence type="ECO:0000256" key="1">
    <source>
        <dbReference type="SAM" id="MobiDB-lite"/>
    </source>
</evidence>
<dbReference type="GO" id="GO:0000981">
    <property type="term" value="F:DNA-binding transcription factor activity, RNA polymerase II-specific"/>
    <property type="evidence" value="ECO:0007669"/>
    <property type="project" value="TreeGrafter"/>
</dbReference>
<dbReference type="InterPro" id="IPR050560">
    <property type="entry name" value="MYB_TF"/>
</dbReference>
<dbReference type="PANTHER" id="PTHR45614">
    <property type="entry name" value="MYB PROTEIN-RELATED"/>
    <property type="match status" value="1"/>
</dbReference>
<accession>A0AAU9ITF0</accession>
<feature type="region of interest" description="Disordered" evidence="1">
    <location>
        <begin position="250"/>
        <end position="269"/>
    </location>
</feature>
<protein>
    <submittedName>
        <fullName evidence="4">Uncharacterized protein</fullName>
    </submittedName>
</protein>
<keyword evidence="5" id="KW-1185">Reference proteome</keyword>
<dbReference type="SMART" id="SM00717">
    <property type="entry name" value="SANT"/>
    <property type="match status" value="2"/>
</dbReference>
<evidence type="ECO:0000259" key="3">
    <source>
        <dbReference type="PROSITE" id="PS51294"/>
    </source>
</evidence>
<dbReference type="AlphaFoldDB" id="A0AAU9ITF0"/>
<dbReference type="Pfam" id="PF00249">
    <property type="entry name" value="Myb_DNA-binding"/>
    <property type="match status" value="2"/>
</dbReference>
<feature type="domain" description="HTH myb-type" evidence="3">
    <location>
        <begin position="168"/>
        <end position="222"/>
    </location>
</feature>
<evidence type="ECO:0000313" key="5">
    <source>
        <dbReference type="Proteomes" id="UP001162131"/>
    </source>
</evidence>
<dbReference type="InterPro" id="IPR009057">
    <property type="entry name" value="Homeodomain-like_sf"/>
</dbReference>
<dbReference type="CDD" id="cd00167">
    <property type="entry name" value="SANT"/>
    <property type="match status" value="2"/>
</dbReference>
<dbReference type="PANTHER" id="PTHR45614:SF274">
    <property type="entry name" value="MYB-LIKE DNA-BINDING PROTEIN"/>
    <property type="match status" value="1"/>
</dbReference>
<dbReference type="GO" id="GO:0000978">
    <property type="term" value="F:RNA polymerase II cis-regulatory region sequence-specific DNA binding"/>
    <property type="evidence" value="ECO:0007669"/>
    <property type="project" value="TreeGrafter"/>
</dbReference>
<feature type="domain" description="Myb-like" evidence="2">
    <location>
        <begin position="109"/>
        <end position="167"/>
    </location>
</feature>
<proteinExistence type="predicted"/>
<evidence type="ECO:0000259" key="2">
    <source>
        <dbReference type="PROSITE" id="PS50090"/>
    </source>
</evidence>
<evidence type="ECO:0000313" key="4">
    <source>
        <dbReference type="EMBL" id="CAG9317779.1"/>
    </source>
</evidence>
<feature type="domain" description="Myb-like" evidence="2">
    <location>
        <begin position="168"/>
        <end position="218"/>
    </location>
</feature>
<sequence length="284" mass="32353">MSFQPELRPILPSINLIPAQEGCIYPIIPIYSPLVPIPIQNLQPEAKPKYKRTWKRNQVEALYAFAKLYCAQNGKSLENLQLPDFIEIAKSTDKTAEQCRVKLHEIHASGSLRSGTWSEVEDGMIKDMALSQKLKWGQIASQVNSKVHKNMKIRTGKQCKERWNNHLNPHVNRGEWTAVEDLKLLELHKEHKNHWSLISKEMTTRTESAIKNRIKSLMNKEMQDVNNINNPSAAVDRLIMKKKIEISNLKDAQDNASPGSGSNYSRATMKQPTFSDLAMGLFPN</sequence>
<dbReference type="Gene3D" id="1.10.10.60">
    <property type="entry name" value="Homeodomain-like"/>
    <property type="match status" value="2"/>
</dbReference>
<dbReference type="InterPro" id="IPR017930">
    <property type="entry name" value="Myb_dom"/>
</dbReference>
<name>A0AAU9ITF0_9CILI</name>
<dbReference type="SUPFAM" id="SSF46689">
    <property type="entry name" value="Homeodomain-like"/>
    <property type="match status" value="2"/>
</dbReference>
<dbReference type="GO" id="GO:0005634">
    <property type="term" value="C:nucleus"/>
    <property type="evidence" value="ECO:0007669"/>
    <property type="project" value="TreeGrafter"/>
</dbReference>
<organism evidence="4 5">
    <name type="scientific">Blepharisma stoltei</name>
    <dbReference type="NCBI Taxonomy" id="1481888"/>
    <lineage>
        <taxon>Eukaryota</taxon>
        <taxon>Sar</taxon>
        <taxon>Alveolata</taxon>
        <taxon>Ciliophora</taxon>
        <taxon>Postciliodesmatophora</taxon>
        <taxon>Heterotrichea</taxon>
        <taxon>Heterotrichida</taxon>
        <taxon>Blepharismidae</taxon>
        <taxon>Blepharisma</taxon>
    </lineage>
</organism>
<feature type="compositionally biased region" description="Polar residues" evidence="1">
    <location>
        <begin position="254"/>
        <end position="269"/>
    </location>
</feature>
<comment type="caution">
    <text evidence="4">The sequence shown here is derived from an EMBL/GenBank/DDBJ whole genome shotgun (WGS) entry which is preliminary data.</text>
</comment>
<dbReference type="EMBL" id="CAJZBQ010000018">
    <property type="protein sequence ID" value="CAG9317779.1"/>
    <property type="molecule type" value="Genomic_DNA"/>
</dbReference>
<dbReference type="PROSITE" id="PS50090">
    <property type="entry name" value="MYB_LIKE"/>
    <property type="match status" value="2"/>
</dbReference>
<dbReference type="Proteomes" id="UP001162131">
    <property type="component" value="Unassembled WGS sequence"/>
</dbReference>
<reference evidence="4" key="1">
    <citation type="submission" date="2021-09" db="EMBL/GenBank/DDBJ databases">
        <authorList>
            <consortium name="AG Swart"/>
            <person name="Singh M."/>
            <person name="Singh A."/>
            <person name="Seah K."/>
            <person name="Emmerich C."/>
        </authorList>
    </citation>
    <scope>NUCLEOTIDE SEQUENCE</scope>
    <source>
        <strain evidence="4">ATCC30299</strain>
    </source>
</reference>
<gene>
    <name evidence="4" type="ORF">BSTOLATCC_MIC19021</name>
</gene>